<gene>
    <name evidence="3" type="ORF">ACFOMF_07130</name>
</gene>
<evidence type="ECO:0000259" key="2">
    <source>
        <dbReference type="Pfam" id="PF00582"/>
    </source>
</evidence>
<sequence>MPRQLLLAHDSSPEADLALLRAGQLARQLDARLSLAHVLEDGDEASSRRRLEALAADCGLAISDVHLRRGPAVESLAALASGLEADLLLLGRHRAGAVEGFAGTTLERLLLASPVPLLLVVNPTGLPYSRALAALDFSACASRAWQRAAELLPATGELRALHVHESAGLDLPDEAELALDRELFDRLLEDLNAHQAGSARGSHEVRSGERLQCLEEAIAGFDPQVLALGVHSRGEMSSALVGSLTRQLLENPPCDLLLSR</sequence>
<dbReference type="InterPro" id="IPR006016">
    <property type="entry name" value="UspA"/>
</dbReference>
<name>A0ABV7T5F1_9GAMM</name>
<evidence type="ECO:0000256" key="1">
    <source>
        <dbReference type="ARBA" id="ARBA00008791"/>
    </source>
</evidence>
<organism evidence="3 4">
    <name type="scientific">Stutzerimonas tarimensis</name>
    <dbReference type="NCBI Taxonomy" id="1507735"/>
    <lineage>
        <taxon>Bacteria</taxon>
        <taxon>Pseudomonadati</taxon>
        <taxon>Pseudomonadota</taxon>
        <taxon>Gammaproteobacteria</taxon>
        <taxon>Pseudomonadales</taxon>
        <taxon>Pseudomonadaceae</taxon>
        <taxon>Stutzerimonas</taxon>
    </lineage>
</organism>
<dbReference type="Gene3D" id="3.40.50.620">
    <property type="entry name" value="HUPs"/>
    <property type="match status" value="2"/>
</dbReference>
<keyword evidence="4" id="KW-1185">Reference proteome</keyword>
<reference evidence="4" key="1">
    <citation type="journal article" date="2019" name="Int. J. Syst. Evol. Microbiol.">
        <title>The Global Catalogue of Microorganisms (GCM) 10K type strain sequencing project: providing services to taxonomists for standard genome sequencing and annotation.</title>
        <authorList>
            <consortium name="The Broad Institute Genomics Platform"/>
            <consortium name="The Broad Institute Genome Sequencing Center for Infectious Disease"/>
            <person name="Wu L."/>
            <person name="Ma J."/>
        </authorList>
    </citation>
    <scope>NUCLEOTIDE SEQUENCE [LARGE SCALE GENOMIC DNA]</scope>
    <source>
        <strain evidence="4">KCTC 42447</strain>
    </source>
</reference>
<dbReference type="Proteomes" id="UP001595630">
    <property type="component" value="Unassembled WGS sequence"/>
</dbReference>
<dbReference type="RefSeq" id="WP_386362890.1">
    <property type="nucleotide sequence ID" value="NZ_JBHRXZ010000017.1"/>
</dbReference>
<evidence type="ECO:0000313" key="3">
    <source>
        <dbReference type="EMBL" id="MFC3607545.1"/>
    </source>
</evidence>
<comment type="caution">
    <text evidence="3">The sequence shown here is derived from an EMBL/GenBank/DDBJ whole genome shotgun (WGS) entry which is preliminary data.</text>
</comment>
<dbReference type="EMBL" id="JBHRXZ010000017">
    <property type="protein sequence ID" value="MFC3607545.1"/>
    <property type="molecule type" value="Genomic_DNA"/>
</dbReference>
<dbReference type="InterPro" id="IPR014729">
    <property type="entry name" value="Rossmann-like_a/b/a_fold"/>
</dbReference>
<comment type="similarity">
    <text evidence="1">Belongs to the universal stress protein A family.</text>
</comment>
<dbReference type="PANTHER" id="PTHR46268:SF23">
    <property type="entry name" value="UNIVERSAL STRESS PROTEIN A-RELATED"/>
    <property type="match status" value="1"/>
</dbReference>
<dbReference type="CDD" id="cd00293">
    <property type="entry name" value="USP-like"/>
    <property type="match status" value="2"/>
</dbReference>
<accession>A0ABV7T5F1</accession>
<feature type="domain" description="UspA" evidence="2">
    <location>
        <begin position="2"/>
        <end position="120"/>
    </location>
</feature>
<dbReference type="Pfam" id="PF00582">
    <property type="entry name" value="Usp"/>
    <property type="match status" value="2"/>
</dbReference>
<feature type="domain" description="UspA" evidence="2">
    <location>
        <begin position="128"/>
        <end position="259"/>
    </location>
</feature>
<dbReference type="PANTHER" id="PTHR46268">
    <property type="entry name" value="STRESS RESPONSE PROTEIN NHAX"/>
    <property type="match status" value="1"/>
</dbReference>
<proteinExistence type="inferred from homology"/>
<protein>
    <submittedName>
        <fullName evidence="3">Universal stress protein</fullName>
    </submittedName>
</protein>
<evidence type="ECO:0000313" key="4">
    <source>
        <dbReference type="Proteomes" id="UP001595630"/>
    </source>
</evidence>
<dbReference type="SUPFAM" id="SSF52402">
    <property type="entry name" value="Adenine nucleotide alpha hydrolases-like"/>
    <property type="match status" value="2"/>
</dbReference>